<name>A0ABN7R788_9BACT</name>
<keyword evidence="2" id="KW-1185">Reference proteome</keyword>
<dbReference type="PROSITE" id="PS51257">
    <property type="entry name" value="PROKAR_LIPOPROTEIN"/>
    <property type="match status" value="1"/>
</dbReference>
<proteinExistence type="predicted"/>
<gene>
    <name evidence="1" type="ORF">DYBT9623_02133</name>
</gene>
<accession>A0ABN7R788</accession>
<dbReference type="EMBL" id="CAJRAU010000002">
    <property type="protein sequence ID" value="CAG5069397.1"/>
    <property type="molecule type" value="Genomic_DNA"/>
</dbReference>
<evidence type="ECO:0000313" key="1">
    <source>
        <dbReference type="EMBL" id="CAG5069397.1"/>
    </source>
</evidence>
<protein>
    <recommendedName>
        <fullName evidence="3">YD repeat-containing protein</fullName>
    </recommendedName>
</protein>
<dbReference type="Proteomes" id="UP000679725">
    <property type="component" value="Unassembled WGS sequence"/>
</dbReference>
<organism evidence="1 2">
    <name type="scientific">Dyadobacter linearis</name>
    <dbReference type="NCBI Taxonomy" id="2823330"/>
    <lineage>
        <taxon>Bacteria</taxon>
        <taxon>Pseudomonadati</taxon>
        <taxon>Bacteroidota</taxon>
        <taxon>Cytophagia</taxon>
        <taxon>Cytophagales</taxon>
        <taxon>Spirosomataceae</taxon>
        <taxon>Dyadobacter</taxon>
    </lineage>
</organism>
<evidence type="ECO:0000313" key="2">
    <source>
        <dbReference type="Proteomes" id="UP000679725"/>
    </source>
</evidence>
<sequence>MKNISLLLTFALLVFSCKKDDVNPSAPHDALIRITAGDQLYQSFEYADGMLAKENLFGSCDTPYSIVNYKYQSGRLKSVEASARGTYSSYSGAMCDPNGTFESYKSEVEYDSQGRVSKVIRDRSTTEFEYKGRDVTEKISYDHGTGARIHHLKFDERGNLTEARTPDPVNGGIIRYEYDDKINPLHERNMASGSGYAFSGPNNPIKAFDAAGNMLWERKFEYNTKQLPTTCQESNGVTYSYHYQ</sequence>
<comment type="caution">
    <text evidence="1">The sequence shown here is derived from an EMBL/GenBank/DDBJ whole genome shotgun (WGS) entry which is preliminary data.</text>
</comment>
<dbReference type="RefSeq" id="WP_215233471.1">
    <property type="nucleotide sequence ID" value="NZ_CAJRAU010000002.1"/>
</dbReference>
<evidence type="ECO:0008006" key="3">
    <source>
        <dbReference type="Google" id="ProtNLM"/>
    </source>
</evidence>
<reference evidence="1 2" key="1">
    <citation type="submission" date="2021-04" db="EMBL/GenBank/DDBJ databases">
        <authorList>
            <person name="Rodrigo-Torres L."/>
            <person name="Arahal R. D."/>
            <person name="Lucena T."/>
        </authorList>
    </citation>
    <scope>NUCLEOTIDE SEQUENCE [LARGE SCALE GENOMIC DNA]</scope>
    <source>
        <strain evidence="1 2">CECT 9623</strain>
    </source>
</reference>